<dbReference type="PIRSF" id="PIRSF036625">
    <property type="entry name" value="GAF_ANTAR"/>
    <property type="match status" value="1"/>
</dbReference>
<keyword evidence="1" id="KW-0808">Transferase</keyword>
<evidence type="ECO:0000256" key="2">
    <source>
        <dbReference type="ARBA" id="ARBA00022777"/>
    </source>
</evidence>
<evidence type="ECO:0000256" key="1">
    <source>
        <dbReference type="ARBA" id="ARBA00022679"/>
    </source>
</evidence>
<gene>
    <name evidence="7" type="ORF">SAMN05444351_1159</name>
</gene>
<evidence type="ECO:0000256" key="5">
    <source>
        <dbReference type="SAM" id="MobiDB-lite"/>
    </source>
</evidence>
<keyword evidence="2" id="KW-0418">Kinase</keyword>
<organism evidence="7 8">
    <name type="scientific">Geodermatophilus nigrescens</name>
    <dbReference type="NCBI Taxonomy" id="1070870"/>
    <lineage>
        <taxon>Bacteria</taxon>
        <taxon>Bacillati</taxon>
        <taxon>Actinomycetota</taxon>
        <taxon>Actinomycetes</taxon>
        <taxon>Geodermatophilales</taxon>
        <taxon>Geodermatophilaceae</taxon>
        <taxon>Geodermatophilus</taxon>
    </lineage>
</organism>
<dbReference type="Pfam" id="PF13185">
    <property type="entry name" value="GAF_2"/>
    <property type="match status" value="1"/>
</dbReference>
<evidence type="ECO:0000313" key="8">
    <source>
        <dbReference type="Proteomes" id="UP000184471"/>
    </source>
</evidence>
<dbReference type="InterPro" id="IPR011006">
    <property type="entry name" value="CheY-like_superfamily"/>
</dbReference>
<dbReference type="STRING" id="1070870.SAMN05444351_1159"/>
<keyword evidence="8" id="KW-1185">Reference proteome</keyword>
<accession>A0A1M5FCK2</accession>
<feature type="region of interest" description="Disordered" evidence="5">
    <location>
        <begin position="1"/>
        <end position="37"/>
    </location>
</feature>
<dbReference type="SUPFAM" id="SSF52172">
    <property type="entry name" value="CheY-like"/>
    <property type="match status" value="1"/>
</dbReference>
<reference evidence="7 8" key="1">
    <citation type="submission" date="2016-11" db="EMBL/GenBank/DDBJ databases">
        <authorList>
            <person name="Jaros S."/>
            <person name="Januszkiewicz K."/>
            <person name="Wedrychowicz H."/>
        </authorList>
    </citation>
    <scope>NUCLEOTIDE SEQUENCE [LARGE SCALE GENOMIC DNA]</scope>
    <source>
        <strain evidence="7 8">DSM 45408</strain>
    </source>
</reference>
<evidence type="ECO:0000259" key="6">
    <source>
        <dbReference type="PROSITE" id="PS50921"/>
    </source>
</evidence>
<evidence type="ECO:0000256" key="4">
    <source>
        <dbReference type="ARBA" id="ARBA00023163"/>
    </source>
</evidence>
<dbReference type="SMART" id="SM00065">
    <property type="entry name" value="GAF"/>
    <property type="match status" value="1"/>
</dbReference>
<feature type="compositionally biased region" description="Basic and acidic residues" evidence="5">
    <location>
        <begin position="1"/>
        <end position="10"/>
    </location>
</feature>
<feature type="domain" description="ANTAR" evidence="6">
    <location>
        <begin position="191"/>
        <end position="252"/>
    </location>
</feature>
<sequence>MNDSPDRAGRSEQSGEEQRPAPTSGSGRAPHGSGSDLGEVMSQVARSLQEEHGDVGATLEAITSAAVHSVPGTDECGITLVIKRRKVESRAPTGDLPRRIDRLQERLGEGPCLDAVYEEQTVRIDDIREERRWSRFAAEAARLGVRSMLSFQLFVTGGTLGALNLYAQEPRAFGEEAESIGLVFASHGAIALAGAQAEEHLRVAVASRDLIGQAKGILMERYKITADDAFRLLVTTSSRTNRKLVTIAEELSVTGAMPGPDPGRGGGGR</sequence>
<dbReference type="Gene3D" id="1.10.10.10">
    <property type="entry name" value="Winged helix-like DNA-binding domain superfamily/Winged helix DNA-binding domain"/>
    <property type="match status" value="1"/>
</dbReference>
<evidence type="ECO:0000313" key="7">
    <source>
        <dbReference type="EMBL" id="SHF88822.1"/>
    </source>
</evidence>
<keyword evidence="4" id="KW-0804">Transcription</keyword>
<dbReference type="InterPro" id="IPR036388">
    <property type="entry name" value="WH-like_DNA-bd_sf"/>
</dbReference>
<dbReference type="AlphaFoldDB" id="A0A1M5FCK2"/>
<dbReference type="InterPro" id="IPR012074">
    <property type="entry name" value="GAF_ANTAR"/>
</dbReference>
<dbReference type="EMBL" id="FQVX01000001">
    <property type="protein sequence ID" value="SHF88822.1"/>
    <property type="molecule type" value="Genomic_DNA"/>
</dbReference>
<dbReference type="InterPro" id="IPR003018">
    <property type="entry name" value="GAF"/>
</dbReference>
<dbReference type="InterPro" id="IPR029016">
    <property type="entry name" value="GAF-like_dom_sf"/>
</dbReference>
<keyword evidence="3" id="KW-0805">Transcription regulation</keyword>
<dbReference type="SUPFAM" id="SSF55781">
    <property type="entry name" value="GAF domain-like"/>
    <property type="match status" value="1"/>
</dbReference>
<dbReference type="PROSITE" id="PS50921">
    <property type="entry name" value="ANTAR"/>
    <property type="match status" value="1"/>
</dbReference>
<dbReference type="Gene3D" id="3.30.450.40">
    <property type="match status" value="1"/>
</dbReference>
<dbReference type="Pfam" id="PF03861">
    <property type="entry name" value="ANTAR"/>
    <property type="match status" value="1"/>
</dbReference>
<name>A0A1M5FCK2_9ACTN</name>
<dbReference type="Proteomes" id="UP000184471">
    <property type="component" value="Unassembled WGS sequence"/>
</dbReference>
<dbReference type="RefSeq" id="WP_245794298.1">
    <property type="nucleotide sequence ID" value="NZ_FQVX01000001.1"/>
</dbReference>
<dbReference type="GO" id="GO:0016301">
    <property type="term" value="F:kinase activity"/>
    <property type="evidence" value="ECO:0007669"/>
    <property type="project" value="UniProtKB-KW"/>
</dbReference>
<dbReference type="GO" id="GO:0003723">
    <property type="term" value="F:RNA binding"/>
    <property type="evidence" value="ECO:0007669"/>
    <property type="project" value="InterPro"/>
</dbReference>
<proteinExistence type="predicted"/>
<dbReference type="InterPro" id="IPR005561">
    <property type="entry name" value="ANTAR"/>
</dbReference>
<evidence type="ECO:0000256" key="3">
    <source>
        <dbReference type="ARBA" id="ARBA00023015"/>
    </source>
</evidence>
<dbReference type="SMART" id="SM01012">
    <property type="entry name" value="ANTAR"/>
    <property type="match status" value="1"/>
</dbReference>
<protein>
    <submittedName>
        <fullName evidence="7">GAF domain-containing protein</fullName>
    </submittedName>
</protein>